<dbReference type="KEGG" id="mis:MICPUN_64344"/>
<dbReference type="AlphaFoldDB" id="C1EHU1"/>
<dbReference type="GeneID" id="8249417"/>
<dbReference type="RefSeq" id="XP_002506307.1">
    <property type="nucleotide sequence ID" value="XM_002506261.1"/>
</dbReference>
<dbReference type="eggNOG" id="ENOG502SUGQ">
    <property type="taxonomic scope" value="Eukaryota"/>
</dbReference>
<gene>
    <name evidence="1" type="ORF">MICPUN_64344</name>
</gene>
<name>C1EHU1_MICCC</name>
<reference evidence="1 2" key="1">
    <citation type="journal article" date="2009" name="Science">
        <title>Green evolution and dynamic adaptations revealed by genomes of the marine picoeukaryotes Micromonas.</title>
        <authorList>
            <person name="Worden A.Z."/>
            <person name="Lee J.H."/>
            <person name="Mock T."/>
            <person name="Rouze P."/>
            <person name="Simmons M.P."/>
            <person name="Aerts A.L."/>
            <person name="Allen A.E."/>
            <person name="Cuvelier M.L."/>
            <person name="Derelle E."/>
            <person name="Everett M.V."/>
            <person name="Foulon E."/>
            <person name="Grimwood J."/>
            <person name="Gundlach H."/>
            <person name="Henrissat B."/>
            <person name="Napoli C."/>
            <person name="McDonald S.M."/>
            <person name="Parker M.S."/>
            <person name="Rombauts S."/>
            <person name="Salamov A."/>
            <person name="Von Dassow P."/>
            <person name="Badger J.H."/>
            <person name="Coutinho P.M."/>
            <person name="Demir E."/>
            <person name="Dubchak I."/>
            <person name="Gentemann C."/>
            <person name="Eikrem W."/>
            <person name="Gready J.E."/>
            <person name="John U."/>
            <person name="Lanier W."/>
            <person name="Lindquist E.A."/>
            <person name="Lucas S."/>
            <person name="Mayer K.F."/>
            <person name="Moreau H."/>
            <person name="Not F."/>
            <person name="Otillar R."/>
            <person name="Panaud O."/>
            <person name="Pangilinan J."/>
            <person name="Paulsen I."/>
            <person name="Piegu B."/>
            <person name="Poliakov A."/>
            <person name="Robbens S."/>
            <person name="Schmutz J."/>
            <person name="Toulza E."/>
            <person name="Wyss T."/>
            <person name="Zelensky A."/>
            <person name="Zhou K."/>
            <person name="Armbrust E.V."/>
            <person name="Bhattacharya D."/>
            <person name="Goodenough U.W."/>
            <person name="Van de Peer Y."/>
            <person name="Grigoriev I.V."/>
        </authorList>
    </citation>
    <scope>NUCLEOTIDE SEQUENCE [LARGE SCALE GENOMIC DNA]</scope>
    <source>
        <strain evidence="2">RCC299 / NOUM17</strain>
    </source>
</reference>
<organism evidence="1 2">
    <name type="scientific">Micromonas commoda (strain RCC299 / NOUM17 / CCMP2709)</name>
    <name type="common">Picoplanktonic green alga</name>
    <dbReference type="NCBI Taxonomy" id="296587"/>
    <lineage>
        <taxon>Eukaryota</taxon>
        <taxon>Viridiplantae</taxon>
        <taxon>Chlorophyta</taxon>
        <taxon>Mamiellophyceae</taxon>
        <taxon>Mamiellales</taxon>
        <taxon>Mamiellaceae</taxon>
        <taxon>Micromonas</taxon>
    </lineage>
</organism>
<dbReference type="InterPro" id="IPR032710">
    <property type="entry name" value="NTF2-like_dom_sf"/>
</dbReference>
<evidence type="ECO:0000313" key="1">
    <source>
        <dbReference type="EMBL" id="ACO67565.1"/>
    </source>
</evidence>
<protein>
    <submittedName>
        <fullName evidence="1">Uncharacterized protein</fullName>
    </submittedName>
</protein>
<dbReference type="SUPFAM" id="SSF54427">
    <property type="entry name" value="NTF2-like"/>
    <property type="match status" value="1"/>
</dbReference>
<dbReference type="InParanoid" id="C1EHU1"/>
<proteinExistence type="predicted"/>
<keyword evidence="2" id="KW-1185">Reference proteome</keyword>
<sequence length="758" mass="83939">MATQAERNLALCKEVFDIQSELALDIVDQAAFVAVASKLPDFFAPSFALTMGPGLGDAEAVNFRAMTQITHPIFHNVKNTKVEHACTVLNNDKIRALEHRTAVFLDAWGREVPGTNKMYTFEHVVAFDAATGKITEWRQTWDLVEWHLSCAKRDAVNDAQIFDRNRQLYYDIMGAWGAGEFDSCASNSPAGESSRETLAKKLFADDFTLDPRYPSTYRRDACDVLYDGPGGYLRWCDFFAKTFATPDYTVRDAYPGESGEVWAVGHYTPTDVTSNRALPFKVEFVHRVGFDVKGKCVYFKVYNGPQAIHLDALGAPTEDAVPPMIPTPPRPTLDVEKDFQKALALFELNQRQWASGTYAARDRDEALAAIAEVWDPECVVDVRYPSRCATNLNAVLRGHEGVRRWCAVLSGYDCPGFRVCRTARGPDGDVIARLEFNASVKATKASMDERQDCFMRVVASRRTGRLTHCVVHWGPGRVAEDAALVPDASSPGRFFAVVHRPVGKASEWWRATAAAFDDPASLRETFERQYELGYYNHYFLPEKAGDPNAPVLCLWESAKSVTVEEFRSFIDGADGPFPNGEFANDVYAIAPTGATGGLPATGFIAPADPWHARPMPTATRGSRFWVRHRFKSEDDRAAFWNAVKAFTAADWKEFAIANHAAGYHNPLFAPAMDDGDVFCVWECVDPTTTVEQFAEYVDGPSRQTRLLKHFVNECHACDAVVGVWPDAKFAKPTGGAMLTIKQTPQAAMAAATSRATAA</sequence>
<accession>C1EHU1</accession>
<dbReference type="EMBL" id="CP001333">
    <property type="protein sequence ID" value="ACO67565.1"/>
    <property type="molecule type" value="Genomic_DNA"/>
</dbReference>
<evidence type="ECO:0000313" key="2">
    <source>
        <dbReference type="Proteomes" id="UP000002009"/>
    </source>
</evidence>
<dbReference type="Proteomes" id="UP000002009">
    <property type="component" value="Chromosome 15"/>
</dbReference>